<organism evidence="2">
    <name type="scientific">bioreactor metagenome</name>
    <dbReference type="NCBI Taxonomy" id="1076179"/>
    <lineage>
        <taxon>unclassified sequences</taxon>
        <taxon>metagenomes</taxon>
        <taxon>ecological metagenomes</taxon>
    </lineage>
</organism>
<dbReference type="GO" id="GO:0004418">
    <property type="term" value="F:hydroxymethylbilane synthase activity"/>
    <property type="evidence" value="ECO:0007669"/>
    <property type="project" value="UniProtKB-EC"/>
</dbReference>
<dbReference type="PROSITE" id="PS00533">
    <property type="entry name" value="PORPHOBILINOGEN_DEAM"/>
    <property type="match status" value="1"/>
</dbReference>
<dbReference type="Pfam" id="PF03900">
    <property type="entry name" value="Porphobil_deamC"/>
    <property type="match status" value="1"/>
</dbReference>
<dbReference type="InterPro" id="IPR036803">
    <property type="entry name" value="Porphobilinogen_deaminase_C_sf"/>
</dbReference>
<dbReference type="GO" id="GO:0033014">
    <property type="term" value="P:tetrapyrrole biosynthetic process"/>
    <property type="evidence" value="ECO:0007669"/>
    <property type="project" value="InterPro"/>
</dbReference>
<dbReference type="InterPro" id="IPR022418">
    <property type="entry name" value="Porphobilinogen_deaminase_C"/>
</dbReference>
<evidence type="ECO:0000313" key="2">
    <source>
        <dbReference type="EMBL" id="MPN39381.1"/>
    </source>
</evidence>
<dbReference type="EMBL" id="VSSQ01095156">
    <property type="protein sequence ID" value="MPN39381.1"/>
    <property type="molecule type" value="Genomic_DNA"/>
</dbReference>
<sequence length="86" mass="9323">MNVVSSVDDRITRIETGAEREIMRIVEAGCSSPIGIYAREENGALRITGVSFIDGIEPIKIDCLVPLNYTEVDLIAVADSLRGASR</sequence>
<accession>A0A645HK36</accession>
<gene>
    <name evidence="2" type="primary">hemC_18</name>
    <name evidence="2" type="ORF">SDC9_186909</name>
</gene>
<dbReference type="AlphaFoldDB" id="A0A645HK36"/>
<protein>
    <submittedName>
        <fullName evidence="2">Porphobilinogen deaminase</fullName>
        <ecNumber evidence="2">2.5.1.61</ecNumber>
    </submittedName>
</protein>
<keyword evidence="2" id="KW-0808">Transferase</keyword>
<evidence type="ECO:0000259" key="1">
    <source>
        <dbReference type="Pfam" id="PF03900"/>
    </source>
</evidence>
<name>A0A645HK36_9ZZZZ</name>
<proteinExistence type="predicted"/>
<dbReference type="Gene3D" id="3.30.160.40">
    <property type="entry name" value="Porphobilinogen deaminase, C-terminal domain"/>
    <property type="match status" value="1"/>
</dbReference>
<dbReference type="EC" id="2.5.1.61" evidence="2"/>
<reference evidence="2" key="1">
    <citation type="submission" date="2019-08" db="EMBL/GenBank/DDBJ databases">
        <authorList>
            <person name="Kucharzyk K."/>
            <person name="Murdoch R.W."/>
            <person name="Higgins S."/>
            <person name="Loffler F."/>
        </authorList>
    </citation>
    <scope>NUCLEOTIDE SEQUENCE</scope>
</reference>
<dbReference type="SUPFAM" id="SSF54782">
    <property type="entry name" value="Porphobilinogen deaminase (hydroxymethylbilane synthase), C-terminal domain"/>
    <property type="match status" value="1"/>
</dbReference>
<comment type="caution">
    <text evidence="2">The sequence shown here is derived from an EMBL/GenBank/DDBJ whole genome shotgun (WGS) entry which is preliminary data.</text>
</comment>
<dbReference type="InterPro" id="IPR022419">
    <property type="entry name" value="Porphobilin_deaminase_cofac_BS"/>
</dbReference>
<feature type="domain" description="Porphobilinogen deaminase C-terminal" evidence="1">
    <location>
        <begin position="17"/>
        <end position="50"/>
    </location>
</feature>